<feature type="region of interest" description="Disordered" evidence="1">
    <location>
        <begin position="67"/>
        <end position="107"/>
    </location>
</feature>
<feature type="region of interest" description="Disordered" evidence="1">
    <location>
        <begin position="431"/>
        <end position="451"/>
    </location>
</feature>
<dbReference type="Gene3D" id="2.30.29.30">
    <property type="entry name" value="Pleckstrin-homology domain (PH domain)/Phosphotyrosine-binding domain (PTB)"/>
    <property type="match status" value="1"/>
</dbReference>
<dbReference type="InterPro" id="IPR035999">
    <property type="entry name" value="Sec7_dom_sf"/>
</dbReference>
<dbReference type="InterPro" id="IPR023394">
    <property type="entry name" value="Sec7_C_sf"/>
</dbReference>
<evidence type="ECO:0000256" key="1">
    <source>
        <dbReference type="SAM" id="MobiDB-lite"/>
    </source>
</evidence>
<dbReference type="Pfam" id="PF15410">
    <property type="entry name" value="PH_9"/>
    <property type="match status" value="1"/>
</dbReference>
<feature type="region of interest" description="Disordered" evidence="1">
    <location>
        <begin position="784"/>
        <end position="890"/>
    </location>
</feature>
<dbReference type="Pfam" id="PF01369">
    <property type="entry name" value="Sec7"/>
    <property type="match status" value="1"/>
</dbReference>
<dbReference type="InterPro" id="IPR011993">
    <property type="entry name" value="PH-like_dom_sf"/>
</dbReference>
<dbReference type="Proteomes" id="UP000033140">
    <property type="component" value="Unassembled WGS sequence"/>
</dbReference>
<feature type="region of interest" description="Disordered" evidence="1">
    <location>
        <begin position="648"/>
        <end position="734"/>
    </location>
</feature>
<dbReference type="STRING" id="698492.A0A0E9N9T4"/>
<proteinExistence type="predicted"/>
<feature type="compositionally biased region" description="Polar residues" evidence="1">
    <location>
        <begin position="191"/>
        <end position="202"/>
    </location>
</feature>
<feature type="compositionally biased region" description="Polar residues" evidence="1">
    <location>
        <begin position="806"/>
        <end position="823"/>
    </location>
</feature>
<evidence type="ECO:0000313" key="3">
    <source>
        <dbReference type="EMBL" id="GAO46461.1"/>
    </source>
</evidence>
<comment type="caution">
    <text evidence="3">The sequence shown here is derived from an EMBL/GenBank/DDBJ whole genome shotgun (WGS) entry which is preliminary data.</text>
</comment>
<reference evidence="3 4" key="1">
    <citation type="journal article" date="2011" name="J. Gen. Appl. Microbiol.">
        <title>Draft genome sequencing of the enigmatic yeast Saitoella complicata.</title>
        <authorList>
            <person name="Nishida H."/>
            <person name="Hamamoto M."/>
            <person name="Sugiyama J."/>
        </authorList>
    </citation>
    <scope>NUCLEOTIDE SEQUENCE [LARGE SCALE GENOMIC DNA]</scope>
    <source>
        <strain evidence="3 4">NRRL Y-17804</strain>
    </source>
</reference>
<feature type="domain" description="SEC7" evidence="2">
    <location>
        <begin position="458"/>
        <end position="657"/>
    </location>
</feature>
<dbReference type="PROSITE" id="PS50190">
    <property type="entry name" value="SEC7"/>
    <property type="match status" value="1"/>
</dbReference>
<feature type="region of interest" description="Disordered" evidence="1">
    <location>
        <begin position="142"/>
        <end position="161"/>
    </location>
</feature>
<dbReference type="InterPro" id="IPR000904">
    <property type="entry name" value="Sec7_dom"/>
</dbReference>
<feature type="compositionally biased region" description="Polar residues" evidence="1">
    <location>
        <begin position="1233"/>
        <end position="1251"/>
    </location>
</feature>
<dbReference type="GO" id="GO:0005085">
    <property type="term" value="F:guanyl-nucleotide exchange factor activity"/>
    <property type="evidence" value="ECO:0007669"/>
    <property type="project" value="InterPro"/>
</dbReference>
<dbReference type="SUPFAM" id="SSF50729">
    <property type="entry name" value="PH domain-like"/>
    <property type="match status" value="1"/>
</dbReference>
<feature type="region of interest" description="Disordered" evidence="1">
    <location>
        <begin position="176"/>
        <end position="202"/>
    </location>
</feature>
<feature type="region of interest" description="Disordered" evidence="1">
    <location>
        <begin position="1222"/>
        <end position="1319"/>
    </location>
</feature>
<sequence>MAFDSTRQSKRESHGLTLGDSIADFNLVDNLLSSLASMETGCNKSVSNSPLVPRVDEVPRRHVYKSMLLPMDDAPPTQRKQSISTIPSRPGTASSASTSARPTTVDSLGKQTVNSTLRSSEVKQQQQQHGFLWRLWRGGSTTNLARPETEKEVQRPPLPKKRSMFFLKQPIAKALPVPPTTTIAPPSPTTAEYQSRPVQRSVTESALDTLAIPMTAQPRKSTESGPLRSLTSAIGHIGVSPATIQTATFDDFPGGEDNDIGEAAANAPTQASSDLPTGWATFNAIPAAIDGVNSHKATANALPRSVSAPMQLATTTLPSGWAEVQDVEQVITEEARRDSEIRAKELLQTLEKQHKEGMVLESGGEIALAIAMAAEKGVGVLHGTPGVTPALEGAEWSANEKAIPPAPAEDANVPKPKAVTETEINAAQPSAQLKDDNRRMSGWTVDEDRPKTAEEIVEEEVTARAHVILNEALEEGAATPTPVQAVETVIRSEAAATPTTAVPDNDIEEEAQIGAQRIYNGDEDFLLKEKAVIWLGDAGEVNALARQAYMTFFDWTGVNPLLALRRLCSQLFLKAETQQIDRILEGFARRWWECNNAEACGMKNVDVVHAIAYSLLLLNTDLHVADLSSTQHMNRTQFTKNTISAVRAQVKQDSMPRSQSSYSMRSSPGVTPGEESPGEQPKRPSLGRPASSYSSYTMPKSYSTGNGSLANLAQPSTPTRDSPTRSASGLSVGKPWSLYDDRIGPYGAFAAGGSMRGWEMQLECLLKDFYASIKASQILQPLSSRAGSVTPNHRQEKRGNRLSVGTPGSLNRSPSTVSYTPSEASVGRFSNVLAGRRPKSRPRITTSSFTHGNHSQTSLSDLRSPSGHNHGRPMSIASTDSDITTDSRQSRSRLEAISSIGFANTLTHAIIREEASIASPMTSSFDIAEAEEDALALTGPPWAKEGLLNTKHYADASGRKPKLRTWTQCFAVIDKGELKLFKFGTQHGNYGGVVGGGNWSQNADMIGSFLLRHTLATKYPAPGYSKSRQHVWMLKVHTGAVHLFHAGTAELVEEWTYSANYWAARTSKEPLAGAVSNIEYGWGVVLDGFDSSTASFDSPRVPTSATQRSQTPSLHWDRTVKTRLPGDSARLEEFQPPMPSLIPSNFPESEQLRALKSRLSHLTEDHAQHARMKPLLARAFSPRSPNLGKALSNWEKKSQWLGEEVGKYEKYVMTLAKAVTERAQKQPRLSMPRSPTSPNVISQGSMVSSPVSLGPGPEEKDETATGMSGASKSERWKHRATWSGPIVATHEAKMTEMLSTPSKAGARVDRVSETEEPQQ</sequence>
<dbReference type="SMART" id="SM00222">
    <property type="entry name" value="Sec7"/>
    <property type="match status" value="1"/>
</dbReference>
<dbReference type="GO" id="GO:0032012">
    <property type="term" value="P:regulation of ARF protein signal transduction"/>
    <property type="evidence" value="ECO:0007669"/>
    <property type="project" value="InterPro"/>
</dbReference>
<keyword evidence="4" id="KW-1185">Reference proteome</keyword>
<name>A0A0E9N9T4_SAICN</name>
<gene>
    <name evidence="3" type="ORF">G7K_0692-t1</name>
</gene>
<organism evidence="3 4">
    <name type="scientific">Saitoella complicata (strain BCRC 22490 / CBS 7301 / JCM 7358 / NBRC 10748 / NRRL Y-17804)</name>
    <dbReference type="NCBI Taxonomy" id="698492"/>
    <lineage>
        <taxon>Eukaryota</taxon>
        <taxon>Fungi</taxon>
        <taxon>Dikarya</taxon>
        <taxon>Ascomycota</taxon>
        <taxon>Taphrinomycotina</taxon>
        <taxon>Taphrinomycotina incertae sedis</taxon>
        <taxon>Saitoella</taxon>
    </lineage>
</organism>
<feature type="compositionally biased region" description="Polar residues" evidence="1">
    <location>
        <begin position="876"/>
        <end position="887"/>
    </location>
</feature>
<dbReference type="InterPro" id="IPR041681">
    <property type="entry name" value="PH_9"/>
</dbReference>
<dbReference type="PANTHER" id="PTHR10663:SF373">
    <property type="entry name" value="PH AND SEC7 DOMAIN-CONTAINING PROTEIN C11E3.11C"/>
    <property type="match status" value="1"/>
</dbReference>
<protein>
    <recommendedName>
        <fullName evidence="2">SEC7 domain-containing protein</fullName>
    </recommendedName>
</protein>
<feature type="compositionally biased region" description="Polar residues" evidence="1">
    <location>
        <begin position="691"/>
        <end position="729"/>
    </location>
</feature>
<feature type="compositionally biased region" description="Low complexity" evidence="1">
    <location>
        <begin position="87"/>
        <end position="104"/>
    </location>
</feature>
<dbReference type="SUPFAM" id="SSF48425">
    <property type="entry name" value="Sec7 domain"/>
    <property type="match status" value="1"/>
</dbReference>
<feature type="compositionally biased region" description="Polar residues" evidence="1">
    <location>
        <begin position="843"/>
        <end position="867"/>
    </location>
</feature>
<evidence type="ECO:0000313" key="4">
    <source>
        <dbReference type="Proteomes" id="UP000033140"/>
    </source>
</evidence>
<evidence type="ECO:0000259" key="2">
    <source>
        <dbReference type="PROSITE" id="PS50190"/>
    </source>
</evidence>
<reference evidence="3 4" key="3">
    <citation type="journal article" date="2015" name="Genome Announc.">
        <title>Draft Genome Sequence of the Archiascomycetous Yeast Saitoella complicata.</title>
        <authorList>
            <person name="Yamauchi K."/>
            <person name="Kondo S."/>
            <person name="Hamamoto M."/>
            <person name="Takahashi Y."/>
            <person name="Ogura Y."/>
            <person name="Hayashi T."/>
            <person name="Nishida H."/>
        </authorList>
    </citation>
    <scope>NUCLEOTIDE SEQUENCE [LARGE SCALE GENOMIC DNA]</scope>
    <source>
        <strain evidence="3 4">NRRL Y-17804</strain>
    </source>
</reference>
<accession>A0A0E9N9T4</accession>
<dbReference type="PANTHER" id="PTHR10663">
    <property type="entry name" value="GUANYL-NUCLEOTIDE EXCHANGE FACTOR"/>
    <property type="match status" value="1"/>
</dbReference>
<feature type="compositionally biased region" description="Low complexity" evidence="1">
    <location>
        <begin position="655"/>
        <end position="668"/>
    </location>
</feature>
<dbReference type="Gene3D" id="1.10.1000.11">
    <property type="entry name" value="Arf Nucleotide-binding Site Opener,domain 2"/>
    <property type="match status" value="1"/>
</dbReference>
<reference evidence="3 4" key="2">
    <citation type="journal article" date="2014" name="J. Gen. Appl. Microbiol.">
        <title>The early diverging ascomycetous budding yeast Saitoella complicata has three histone deacetylases belonging to the Clr6, Hos2, and Rpd3 lineages.</title>
        <authorList>
            <person name="Nishida H."/>
            <person name="Matsumoto T."/>
            <person name="Kondo S."/>
            <person name="Hamamoto M."/>
            <person name="Yoshikawa H."/>
        </authorList>
    </citation>
    <scope>NUCLEOTIDE SEQUENCE [LARGE SCALE GENOMIC DNA]</scope>
    <source>
        <strain evidence="3 4">NRRL Y-17804</strain>
    </source>
</reference>
<dbReference type="EMBL" id="BACD03000004">
    <property type="protein sequence ID" value="GAO46461.1"/>
    <property type="molecule type" value="Genomic_DNA"/>
</dbReference>